<comment type="caution">
    <text evidence="1">The sequence shown here is derived from an EMBL/GenBank/DDBJ whole genome shotgun (WGS) entry which is preliminary data.</text>
</comment>
<evidence type="ECO:0000313" key="1">
    <source>
        <dbReference type="EMBL" id="KAI0084239.1"/>
    </source>
</evidence>
<keyword evidence="2" id="KW-1185">Reference proteome</keyword>
<name>A0ACB8TQG2_9APHY</name>
<organism evidence="1 2">
    <name type="scientific">Irpex rosettiformis</name>
    <dbReference type="NCBI Taxonomy" id="378272"/>
    <lineage>
        <taxon>Eukaryota</taxon>
        <taxon>Fungi</taxon>
        <taxon>Dikarya</taxon>
        <taxon>Basidiomycota</taxon>
        <taxon>Agaricomycotina</taxon>
        <taxon>Agaricomycetes</taxon>
        <taxon>Polyporales</taxon>
        <taxon>Irpicaceae</taxon>
        <taxon>Irpex</taxon>
    </lineage>
</organism>
<dbReference type="EMBL" id="MU274945">
    <property type="protein sequence ID" value="KAI0084239.1"/>
    <property type="molecule type" value="Genomic_DNA"/>
</dbReference>
<protein>
    <submittedName>
        <fullName evidence="1">Uncharacterized protein</fullName>
    </submittedName>
</protein>
<accession>A0ACB8TQG2</accession>
<reference evidence="1" key="1">
    <citation type="journal article" date="2021" name="Environ. Microbiol.">
        <title>Gene family expansions and transcriptome signatures uncover fungal adaptations to wood decay.</title>
        <authorList>
            <person name="Hage H."/>
            <person name="Miyauchi S."/>
            <person name="Viragh M."/>
            <person name="Drula E."/>
            <person name="Min B."/>
            <person name="Chaduli D."/>
            <person name="Navarro D."/>
            <person name="Favel A."/>
            <person name="Norest M."/>
            <person name="Lesage-Meessen L."/>
            <person name="Balint B."/>
            <person name="Merenyi Z."/>
            <person name="de Eugenio L."/>
            <person name="Morin E."/>
            <person name="Martinez A.T."/>
            <person name="Baldrian P."/>
            <person name="Stursova M."/>
            <person name="Martinez M.J."/>
            <person name="Novotny C."/>
            <person name="Magnuson J.K."/>
            <person name="Spatafora J.W."/>
            <person name="Maurice S."/>
            <person name="Pangilinan J."/>
            <person name="Andreopoulos W."/>
            <person name="LaButti K."/>
            <person name="Hundley H."/>
            <person name="Na H."/>
            <person name="Kuo A."/>
            <person name="Barry K."/>
            <person name="Lipzen A."/>
            <person name="Henrissat B."/>
            <person name="Riley R."/>
            <person name="Ahrendt S."/>
            <person name="Nagy L.G."/>
            <person name="Grigoriev I.V."/>
            <person name="Martin F."/>
            <person name="Rosso M.N."/>
        </authorList>
    </citation>
    <scope>NUCLEOTIDE SEQUENCE</scope>
    <source>
        <strain evidence="1">CBS 384.51</strain>
    </source>
</reference>
<gene>
    <name evidence="1" type="ORF">BDY19DRAFT_972934</name>
</gene>
<evidence type="ECO:0000313" key="2">
    <source>
        <dbReference type="Proteomes" id="UP001055072"/>
    </source>
</evidence>
<dbReference type="Proteomes" id="UP001055072">
    <property type="component" value="Unassembled WGS sequence"/>
</dbReference>
<proteinExistence type="predicted"/>
<sequence length="74" mass="8099">MAHAPTPCSFLPLSSLVFVFGRSQPTAHTHVNIPHPVHLALPADACLSLLEPPTTDDCTLNSYSEISILWQDIY</sequence>